<dbReference type="PANTHER" id="PTHR38444:SF1">
    <property type="entry name" value="ENTEROBACTIN BIOSYNTHESIS PROTEIN YBDZ"/>
    <property type="match status" value="1"/>
</dbReference>
<proteinExistence type="predicted"/>
<dbReference type="SUPFAM" id="SSF160582">
    <property type="entry name" value="MbtH-like"/>
    <property type="match status" value="1"/>
</dbReference>
<dbReference type="Proteomes" id="UP001595859">
    <property type="component" value="Unassembled WGS sequence"/>
</dbReference>
<comment type="caution">
    <text evidence="2">The sequence shown here is derived from an EMBL/GenBank/DDBJ whole genome shotgun (WGS) entry which is preliminary data.</text>
</comment>
<evidence type="ECO:0000313" key="2">
    <source>
        <dbReference type="EMBL" id="MFC4852119.1"/>
    </source>
</evidence>
<gene>
    <name evidence="2" type="ORF">ACFPCV_01295</name>
</gene>
<name>A0ABV9RTA3_9PSEU</name>
<dbReference type="PANTHER" id="PTHR38444">
    <property type="entry name" value="ENTEROBACTIN BIOSYNTHESIS PROTEIN YBDZ"/>
    <property type="match status" value="1"/>
</dbReference>
<organism evidence="2 3">
    <name type="scientific">Actinophytocola glycyrrhizae</name>
    <dbReference type="NCBI Taxonomy" id="2044873"/>
    <lineage>
        <taxon>Bacteria</taxon>
        <taxon>Bacillati</taxon>
        <taxon>Actinomycetota</taxon>
        <taxon>Actinomycetes</taxon>
        <taxon>Pseudonocardiales</taxon>
        <taxon>Pseudonocardiaceae</taxon>
    </lineage>
</organism>
<dbReference type="EMBL" id="JBHSIS010000002">
    <property type="protein sequence ID" value="MFC4852119.1"/>
    <property type="molecule type" value="Genomic_DNA"/>
</dbReference>
<keyword evidence="3" id="KW-1185">Reference proteome</keyword>
<evidence type="ECO:0000259" key="1">
    <source>
        <dbReference type="SMART" id="SM00923"/>
    </source>
</evidence>
<dbReference type="InterPro" id="IPR037407">
    <property type="entry name" value="MLP_fam"/>
</dbReference>
<evidence type="ECO:0000313" key="3">
    <source>
        <dbReference type="Proteomes" id="UP001595859"/>
    </source>
</evidence>
<dbReference type="InterPro" id="IPR038020">
    <property type="entry name" value="MbtH-like_sf"/>
</dbReference>
<reference evidence="3" key="1">
    <citation type="journal article" date="2019" name="Int. J. Syst. Evol. Microbiol.">
        <title>The Global Catalogue of Microorganisms (GCM) 10K type strain sequencing project: providing services to taxonomists for standard genome sequencing and annotation.</title>
        <authorList>
            <consortium name="The Broad Institute Genomics Platform"/>
            <consortium name="The Broad Institute Genome Sequencing Center for Infectious Disease"/>
            <person name="Wu L."/>
            <person name="Ma J."/>
        </authorList>
    </citation>
    <scope>NUCLEOTIDE SEQUENCE [LARGE SCALE GENOMIC DNA]</scope>
    <source>
        <strain evidence="3">ZS-22-S1</strain>
    </source>
</reference>
<dbReference type="Pfam" id="PF03621">
    <property type="entry name" value="MbtH"/>
    <property type="match status" value="1"/>
</dbReference>
<sequence>MSEQRFLVVRNDEEQYSIWQEGRALPAGWHDTGFAGTREECLSHVDTVWTDMRPKSLREVSS</sequence>
<dbReference type="Gene3D" id="3.90.820.10">
    <property type="entry name" value="Structural Genomics, Unknown Function 30-nov-00 1gh9 Mol_id"/>
    <property type="match status" value="1"/>
</dbReference>
<dbReference type="SMART" id="SM00923">
    <property type="entry name" value="MbtH"/>
    <property type="match status" value="1"/>
</dbReference>
<protein>
    <submittedName>
        <fullName evidence="2">MbtH family protein</fullName>
    </submittedName>
</protein>
<feature type="domain" description="MbtH-like" evidence="1">
    <location>
        <begin position="1"/>
        <end position="47"/>
    </location>
</feature>
<dbReference type="RefSeq" id="WP_378053536.1">
    <property type="nucleotide sequence ID" value="NZ_JBHSIS010000002.1"/>
</dbReference>
<accession>A0ABV9RTA3</accession>
<dbReference type="InterPro" id="IPR005153">
    <property type="entry name" value="MbtH-like_dom"/>
</dbReference>